<dbReference type="GO" id="GO:0008168">
    <property type="term" value="F:methyltransferase activity"/>
    <property type="evidence" value="ECO:0007669"/>
    <property type="project" value="UniProtKB-KW"/>
</dbReference>
<name>A0ABR6PAY8_9SPIR</name>
<dbReference type="GO" id="GO:0032259">
    <property type="term" value="P:methylation"/>
    <property type="evidence" value="ECO:0007669"/>
    <property type="project" value="UniProtKB-KW"/>
</dbReference>
<comment type="caution">
    <text evidence="1">The sequence shown here is derived from an EMBL/GenBank/DDBJ whole genome shotgun (WGS) entry which is preliminary data.</text>
</comment>
<accession>A0ABR6PAY8</accession>
<keyword evidence="2" id="KW-1185">Reference proteome</keyword>
<dbReference type="Proteomes" id="UP000555838">
    <property type="component" value="Unassembled WGS sequence"/>
</dbReference>
<keyword evidence="1" id="KW-0808">Transferase</keyword>
<proteinExistence type="predicted"/>
<keyword evidence="1" id="KW-0489">Methyltransferase</keyword>
<protein>
    <submittedName>
        <fullName evidence="1">Type II restriction/modification system DNA methylase subunit YeeA</fullName>
    </submittedName>
</protein>
<evidence type="ECO:0000313" key="1">
    <source>
        <dbReference type="EMBL" id="MBB6043442.1"/>
    </source>
</evidence>
<evidence type="ECO:0000313" key="2">
    <source>
        <dbReference type="Proteomes" id="UP000555838"/>
    </source>
</evidence>
<sequence length="96" mass="11377">MSIFNSLTFDFLIRRFVNVHVQKPCLYQCPMSQPKEKDILTNPLYLTLVKNTSLLIAKNDPLNFSNLLYLKHFELIKEKANKILKLDVKNEFFKEK</sequence>
<dbReference type="EMBL" id="JACHFG010000008">
    <property type="protein sequence ID" value="MBB6043442.1"/>
    <property type="molecule type" value="Genomic_DNA"/>
</dbReference>
<gene>
    <name evidence="1" type="ORF">HNP68_001064</name>
</gene>
<reference evidence="1 2" key="1">
    <citation type="submission" date="2020-08" db="EMBL/GenBank/DDBJ databases">
        <title>Genomic Encyclopedia of Type Strains, Phase IV (KMG-IV): sequencing the most valuable type-strain genomes for metagenomic binning, comparative biology and taxonomic classification.</title>
        <authorList>
            <person name="Goeker M."/>
        </authorList>
    </citation>
    <scope>NUCLEOTIDE SEQUENCE [LARGE SCALE GENOMIC DNA]</scope>
    <source>
        <strain evidence="1 2">DSM 24625</strain>
    </source>
</reference>
<organism evidence="1 2">
    <name type="scientific">Borreliella yangtzensis</name>
    <dbReference type="NCBI Taxonomy" id="683292"/>
    <lineage>
        <taxon>Bacteria</taxon>
        <taxon>Pseudomonadati</taxon>
        <taxon>Spirochaetota</taxon>
        <taxon>Spirochaetia</taxon>
        <taxon>Spirochaetales</taxon>
        <taxon>Borreliaceae</taxon>
        <taxon>Borreliella</taxon>
    </lineage>
</organism>
<dbReference type="RefSeq" id="WP_420703293.1">
    <property type="nucleotide sequence ID" value="NZ_CP179655.1"/>
</dbReference>